<evidence type="ECO:0000313" key="2">
    <source>
        <dbReference type="EMBL" id="KAF6452797.1"/>
    </source>
</evidence>
<feature type="compositionally biased region" description="Basic and acidic residues" evidence="1">
    <location>
        <begin position="405"/>
        <end position="417"/>
    </location>
</feature>
<feature type="region of interest" description="Disordered" evidence="1">
    <location>
        <begin position="383"/>
        <end position="417"/>
    </location>
</feature>
<name>A0A7J8FYK4_MOLMO</name>
<feature type="region of interest" description="Disordered" evidence="1">
    <location>
        <begin position="93"/>
        <end position="112"/>
    </location>
</feature>
<accession>A0A7J8FYK4</accession>
<reference evidence="2 3" key="1">
    <citation type="journal article" date="2020" name="Nature">
        <title>Six reference-quality genomes reveal evolution of bat adaptations.</title>
        <authorList>
            <person name="Jebb D."/>
            <person name="Huang Z."/>
            <person name="Pippel M."/>
            <person name="Hughes G.M."/>
            <person name="Lavrichenko K."/>
            <person name="Devanna P."/>
            <person name="Winkler S."/>
            <person name="Jermiin L.S."/>
            <person name="Skirmuntt E.C."/>
            <person name="Katzourakis A."/>
            <person name="Burkitt-Gray L."/>
            <person name="Ray D.A."/>
            <person name="Sullivan K.A.M."/>
            <person name="Roscito J.G."/>
            <person name="Kirilenko B.M."/>
            <person name="Davalos L.M."/>
            <person name="Corthals A.P."/>
            <person name="Power M.L."/>
            <person name="Jones G."/>
            <person name="Ransome R.D."/>
            <person name="Dechmann D.K.N."/>
            <person name="Locatelli A.G."/>
            <person name="Puechmaille S.J."/>
            <person name="Fedrigo O."/>
            <person name="Jarvis E.D."/>
            <person name="Hiller M."/>
            <person name="Vernes S.C."/>
            <person name="Myers E.W."/>
            <person name="Teeling E.C."/>
        </authorList>
    </citation>
    <scope>NUCLEOTIDE SEQUENCE [LARGE SCALE GENOMIC DNA]</scope>
    <source>
        <strain evidence="2">MMolMol1</strain>
        <tissue evidence="2">Muscle</tissue>
    </source>
</reference>
<organism evidence="2 3">
    <name type="scientific">Molossus molossus</name>
    <name type="common">Pallas' mastiff bat</name>
    <name type="synonym">Vespertilio molossus</name>
    <dbReference type="NCBI Taxonomy" id="27622"/>
    <lineage>
        <taxon>Eukaryota</taxon>
        <taxon>Metazoa</taxon>
        <taxon>Chordata</taxon>
        <taxon>Craniata</taxon>
        <taxon>Vertebrata</taxon>
        <taxon>Euteleostomi</taxon>
        <taxon>Mammalia</taxon>
        <taxon>Eutheria</taxon>
        <taxon>Laurasiatheria</taxon>
        <taxon>Chiroptera</taxon>
        <taxon>Yangochiroptera</taxon>
        <taxon>Molossidae</taxon>
        <taxon>Molossus</taxon>
    </lineage>
</organism>
<feature type="region of interest" description="Disordered" evidence="1">
    <location>
        <begin position="168"/>
        <end position="224"/>
    </location>
</feature>
<dbReference type="AlphaFoldDB" id="A0A7J8FYK4"/>
<sequence>MQPRGAPGPETSFSRSHLLGRPAHPSRLPGGVPPLIPVLRKTIRLDAFPQSHLPQAAGRQGLGARARSVPPQEPSNSLVPRKLSSISLTLRQNSQAWGEGSTPGREAATHGRGRLPILDSSSVTLVSGGRVHSEGPGNPGLAKPSRMPTVEKPLVSSYLALPFQSRLAQNPASPAGPGSMGQRHPVPTTAQVPTRASPGRGKSRSRGIPRSRLHLQRATPTTGPAMAMDWATLDTRPGTVRHLAPVATNRPSLAVNLATPNHIHTTSRLDIGTATELAVTLGTATELATAGTAKPHPTTGATAVDLAAPHPVKVDTARPDRVLASDRANPDRPHITTGSLALCTSRLGIATGVVVPVTLNPAIGETTQDSVINLTTSDTVTSPLMLSRSTDPALDRSTADAATDLARKTKDVNSDLP</sequence>
<dbReference type="Proteomes" id="UP000550707">
    <property type="component" value="Unassembled WGS sequence"/>
</dbReference>
<evidence type="ECO:0000256" key="1">
    <source>
        <dbReference type="SAM" id="MobiDB-lite"/>
    </source>
</evidence>
<evidence type="ECO:0000313" key="3">
    <source>
        <dbReference type="Proteomes" id="UP000550707"/>
    </source>
</evidence>
<feature type="region of interest" description="Disordered" evidence="1">
    <location>
        <begin position="56"/>
        <end position="79"/>
    </location>
</feature>
<dbReference type="EMBL" id="JACASF010000010">
    <property type="protein sequence ID" value="KAF6452797.1"/>
    <property type="molecule type" value="Genomic_DNA"/>
</dbReference>
<keyword evidence="3" id="KW-1185">Reference proteome</keyword>
<comment type="caution">
    <text evidence="2">The sequence shown here is derived from an EMBL/GenBank/DDBJ whole genome shotgun (WGS) entry which is preliminary data.</text>
</comment>
<protein>
    <submittedName>
        <fullName evidence="2">Uncharacterized protein</fullName>
    </submittedName>
</protein>
<feature type="region of interest" description="Disordered" evidence="1">
    <location>
        <begin position="127"/>
        <end position="146"/>
    </location>
</feature>
<gene>
    <name evidence="2" type="ORF">HJG59_008148</name>
</gene>
<feature type="compositionally biased region" description="Low complexity" evidence="1">
    <location>
        <begin position="56"/>
        <end position="67"/>
    </location>
</feature>
<feature type="compositionally biased region" description="Basic residues" evidence="1">
    <location>
        <begin position="201"/>
        <end position="215"/>
    </location>
</feature>
<feature type="region of interest" description="Disordered" evidence="1">
    <location>
        <begin position="1"/>
        <end position="33"/>
    </location>
</feature>
<dbReference type="InParanoid" id="A0A7J8FYK4"/>
<proteinExistence type="predicted"/>